<dbReference type="InterPro" id="IPR046373">
    <property type="entry name" value="Acyl-CoA_Oxase/DH_mid-dom_sf"/>
</dbReference>
<dbReference type="Gene3D" id="1.20.140.10">
    <property type="entry name" value="Butyryl-CoA Dehydrogenase, subunit A, domain 3"/>
    <property type="match status" value="2"/>
</dbReference>
<dbReference type="GO" id="GO:0071949">
    <property type="term" value="F:FAD binding"/>
    <property type="evidence" value="ECO:0007669"/>
    <property type="project" value="InterPro"/>
</dbReference>
<protein>
    <recommendedName>
        <fullName evidence="6">acyl-CoA oxidase</fullName>
        <ecNumber evidence="6">1.3.3.6</ecNumber>
    </recommendedName>
</protein>
<name>A0A4P9W9R6_9FUNG</name>
<dbReference type="InterPro" id="IPR009100">
    <property type="entry name" value="AcylCoA_DH/oxidase_NM_dom_sf"/>
</dbReference>
<evidence type="ECO:0000256" key="13">
    <source>
        <dbReference type="PIRSR" id="PIRSR000168-1"/>
    </source>
</evidence>
<evidence type="ECO:0000256" key="12">
    <source>
        <dbReference type="ARBA" id="ARBA00023140"/>
    </source>
</evidence>
<dbReference type="EMBL" id="KZ996254">
    <property type="protein sequence ID" value="RKO89154.1"/>
    <property type="molecule type" value="Genomic_DNA"/>
</dbReference>
<dbReference type="GO" id="GO:0003997">
    <property type="term" value="F:acyl-CoA oxidase activity"/>
    <property type="evidence" value="ECO:0007669"/>
    <property type="project" value="UniProtKB-EC"/>
</dbReference>
<dbReference type="FunFam" id="1.20.140.10:FF:000010">
    <property type="entry name" value="Acyl-coenzyme A oxidase"/>
    <property type="match status" value="1"/>
</dbReference>
<evidence type="ECO:0000256" key="11">
    <source>
        <dbReference type="ARBA" id="ARBA00023098"/>
    </source>
</evidence>
<dbReference type="PIRSF" id="PIRSF000168">
    <property type="entry name" value="Acyl-CoA_oxidase"/>
    <property type="match status" value="1"/>
</dbReference>
<dbReference type="SUPFAM" id="SSF56645">
    <property type="entry name" value="Acyl-CoA dehydrogenase NM domain-like"/>
    <property type="match status" value="1"/>
</dbReference>
<keyword evidence="12" id="KW-0576">Peroxisome</keyword>
<evidence type="ECO:0000256" key="5">
    <source>
        <dbReference type="ARBA" id="ARBA00006288"/>
    </source>
</evidence>
<evidence type="ECO:0000259" key="16">
    <source>
        <dbReference type="Pfam" id="PF02770"/>
    </source>
</evidence>
<evidence type="ECO:0000259" key="15">
    <source>
        <dbReference type="Pfam" id="PF01756"/>
    </source>
</evidence>
<dbReference type="GO" id="GO:0005504">
    <property type="term" value="F:fatty acid binding"/>
    <property type="evidence" value="ECO:0007669"/>
    <property type="project" value="TreeGrafter"/>
</dbReference>
<dbReference type="GO" id="GO:0005777">
    <property type="term" value="C:peroxisome"/>
    <property type="evidence" value="ECO:0007669"/>
    <property type="project" value="UniProtKB-SubCell"/>
</dbReference>
<feature type="binding site" evidence="14">
    <location>
        <position position="201"/>
    </location>
    <ligand>
        <name>FAD</name>
        <dbReference type="ChEBI" id="CHEBI:57692"/>
    </ligand>
</feature>
<evidence type="ECO:0000256" key="2">
    <source>
        <dbReference type="ARBA" id="ARBA00001974"/>
    </source>
</evidence>
<dbReference type="SUPFAM" id="SSF47203">
    <property type="entry name" value="Acyl-CoA dehydrogenase C-terminal domain-like"/>
    <property type="match status" value="2"/>
</dbReference>
<evidence type="ECO:0000256" key="14">
    <source>
        <dbReference type="PIRSR" id="PIRSR000168-2"/>
    </source>
</evidence>
<evidence type="ECO:0000313" key="19">
    <source>
        <dbReference type="Proteomes" id="UP000269721"/>
    </source>
</evidence>
<gene>
    <name evidence="18" type="ORF">BDK51DRAFT_32551</name>
</gene>
<dbReference type="EC" id="1.3.3.6" evidence="6"/>
<keyword evidence="7" id="KW-0285">Flavoprotein</keyword>
<sequence>MSGSAARTQAVFSTLDVPQGPVPKSKYSFAPRALADLLDHDNQDYRRHVQEIFGTVPLFSHALTAQTVADKGLHGHRDLTLERVRYGAQNQLISVRDYLGNPLKFQAYLETACLLEGSFGVKSGVHFTLCGGAIMSLGTPVQHDEWVPRMDKLELAGCFAMTELSHGSNVLGIETTATFDNSTNEFVINTPHEAAQKIWIGGGALHAQITALFAQLIVNGTNHGVHCFVVPLRDAHYNLLPGVKAADNGLKLGLNGVDNGRLWFDKVRIPLKNLLARYSQVEPTTGKYVSSIENPGVRFATMLGALIGGRVLITASAAMLSQFALLIATRYGFSRTQFPDETGSEVSIMSYLSHQRRLFPSIATAVCTRLAAGLLKDVFVSRSPASLKQVHVLAAGLKAYATWNKQQFVRECREACGGQGLAFHNQIGAIMIDSEVDTTFEGDNSVLYQQVAKALLGEFRKAAKAGKATLPTAPSKAATPEELTALPHLLALYAYRTKDLLMTLVAELQASLKSGVAHSFSDAWDRNCDLALQLANAHVEHTILAHAIHTLQDEKLDKTLPPVLTILARLFALSRIEKDLGYFI</sequence>
<dbReference type="OrthoDB" id="538336at2759"/>
<evidence type="ECO:0000256" key="1">
    <source>
        <dbReference type="ARBA" id="ARBA00001201"/>
    </source>
</evidence>
<evidence type="ECO:0000256" key="6">
    <source>
        <dbReference type="ARBA" id="ARBA00012870"/>
    </source>
</evidence>
<dbReference type="AlphaFoldDB" id="A0A4P9W9R6"/>
<evidence type="ECO:0000256" key="4">
    <source>
        <dbReference type="ARBA" id="ARBA00004846"/>
    </source>
</evidence>
<evidence type="ECO:0000256" key="7">
    <source>
        <dbReference type="ARBA" id="ARBA00022630"/>
    </source>
</evidence>
<evidence type="ECO:0000313" key="18">
    <source>
        <dbReference type="EMBL" id="RKO89154.1"/>
    </source>
</evidence>
<dbReference type="Pfam" id="PF02770">
    <property type="entry name" value="Acyl-CoA_dh_M"/>
    <property type="match status" value="1"/>
</dbReference>
<dbReference type="UniPathway" id="UPA00661"/>
<dbReference type="PANTHER" id="PTHR10909:SF352">
    <property type="entry name" value="ACYL-COENZYME A OXIDASE-LIKE PROTEIN"/>
    <property type="match status" value="1"/>
</dbReference>
<comment type="catalytic activity">
    <reaction evidence="1">
        <text>a 2,3-saturated acyl-CoA + O2 = a (2E)-enoyl-CoA + H2O2</text>
        <dbReference type="Rhea" id="RHEA:38959"/>
        <dbReference type="ChEBI" id="CHEBI:15379"/>
        <dbReference type="ChEBI" id="CHEBI:16240"/>
        <dbReference type="ChEBI" id="CHEBI:58856"/>
        <dbReference type="ChEBI" id="CHEBI:65111"/>
        <dbReference type="EC" id="1.3.3.6"/>
    </reaction>
</comment>
<feature type="binding site" evidence="14">
    <location>
        <position position="162"/>
    </location>
    <ligand>
        <name>FAD</name>
        <dbReference type="ChEBI" id="CHEBI:57692"/>
    </ligand>
</feature>
<organism evidence="18 19">
    <name type="scientific">Blyttiomyces helicus</name>
    <dbReference type="NCBI Taxonomy" id="388810"/>
    <lineage>
        <taxon>Eukaryota</taxon>
        <taxon>Fungi</taxon>
        <taxon>Fungi incertae sedis</taxon>
        <taxon>Chytridiomycota</taxon>
        <taxon>Chytridiomycota incertae sedis</taxon>
        <taxon>Chytridiomycetes</taxon>
        <taxon>Chytridiomycetes incertae sedis</taxon>
        <taxon>Blyttiomyces</taxon>
    </lineage>
</organism>
<evidence type="ECO:0000259" key="17">
    <source>
        <dbReference type="Pfam" id="PF22924"/>
    </source>
</evidence>
<dbReference type="InterPro" id="IPR036250">
    <property type="entry name" value="AcylCo_DH-like_C"/>
</dbReference>
<dbReference type="GO" id="GO:0033540">
    <property type="term" value="P:fatty acid beta-oxidation using acyl-CoA oxidase"/>
    <property type="evidence" value="ECO:0007669"/>
    <property type="project" value="UniProtKB-UniPathway"/>
</dbReference>
<evidence type="ECO:0000256" key="3">
    <source>
        <dbReference type="ARBA" id="ARBA00004275"/>
    </source>
</evidence>
<feature type="active site" description="Proton acceptor" evidence="13">
    <location>
        <position position="441"/>
    </location>
</feature>
<feature type="domain" description="Acyl-CoA oxidase C-alpha1" evidence="17">
    <location>
        <begin position="304"/>
        <end position="456"/>
    </location>
</feature>
<feature type="domain" description="Acyl-CoA oxidase C-terminal" evidence="15">
    <location>
        <begin position="488"/>
        <end position="583"/>
    </location>
</feature>
<keyword evidence="11" id="KW-0443">Lipid metabolism</keyword>
<comment type="similarity">
    <text evidence="5">Belongs to the acyl-CoA oxidase family.</text>
</comment>
<evidence type="ECO:0000256" key="9">
    <source>
        <dbReference type="ARBA" id="ARBA00022832"/>
    </source>
</evidence>
<dbReference type="InterPro" id="IPR012258">
    <property type="entry name" value="Acyl-CoA_oxidase"/>
</dbReference>
<comment type="pathway">
    <text evidence="4">Lipid metabolism; peroxisomal fatty acid beta-oxidation.</text>
</comment>
<proteinExistence type="inferred from homology"/>
<evidence type="ECO:0000256" key="8">
    <source>
        <dbReference type="ARBA" id="ARBA00022827"/>
    </source>
</evidence>
<keyword evidence="10" id="KW-0560">Oxidoreductase</keyword>
<feature type="domain" description="Acyl-CoA oxidase/dehydrogenase middle" evidence="16">
    <location>
        <begin position="158"/>
        <end position="267"/>
    </location>
</feature>
<dbReference type="InterPro" id="IPR002655">
    <property type="entry name" value="Acyl-CoA_oxidase_C"/>
</dbReference>
<accession>A0A4P9W9R6</accession>
<reference evidence="19" key="1">
    <citation type="journal article" date="2018" name="Nat. Microbiol.">
        <title>Leveraging single-cell genomics to expand the fungal tree of life.</title>
        <authorList>
            <person name="Ahrendt S.R."/>
            <person name="Quandt C.A."/>
            <person name="Ciobanu D."/>
            <person name="Clum A."/>
            <person name="Salamov A."/>
            <person name="Andreopoulos B."/>
            <person name="Cheng J.F."/>
            <person name="Woyke T."/>
            <person name="Pelin A."/>
            <person name="Henrissat B."/>
            <person name="Reynolds N.K."/>
            <person name="Benny G.L."/>
            <person name="Smith M.E."/>
            <person name="James T.Y."/>
            <person name="Grigoriev I.V."/>
        </authorList>
    </citation>
    <scope>NUCLEOTIDE SEQUENCE [LARGE SCALE GENOMIC DNA]</scope>
</reference>
<keyword evidence="8 14" id="KW-0274">FAD</keyword>
<dbReference type="FunFam" id="2.40.110.10:FF:000005">
    <property type="entry name" value="Acyl-coenzyme A oxidase"/>
    <property type="match status" value="1"/>
</dbReference>
<evidence type="ECO:0000256" key="10">
    <source>
        <dbReference type="ARBA" id="ARBA00023002"/>
    </source>
</evidence>
<comment type="subcellular location">
    <subcellularLocation>
        <location evidence="3">Peroxisome</location>
    </subcellularLocation>
</comment>
<keyword evidence="9" id="KW-0276">Fatty acid metabolism</keyword>
<feature type="non-terminal residue" evidence="18">
    <location>
        <position position="584"/>
    </location>
</feature>
<dbReference type="InterPro" id="IPR006091">
    <property type="entry name" value="Acyl-CoA_Oxase/DH_mid-dom"/>
</dbReference>
<dbReference type="GO" id="GO:0055088">
    <property type="term" value="P:lipid homeostasis"/>
    <property type="evidence" value="ECO:0007669"/>
    <property type="project" value="TreeGrafter"/>
</dbReference>
<dbReference type="Pfam" id="PF22924">
    <property type="entry name" value="ACOX_C_alpha1"/>
    <property type="match status" value="1"/>
</dbReference>
<dbReference type="Proteomes" id="UP000269721">
    <property type="component" value="Unassembled WGS sequence"/>
</dbReference>
<dbReference type="PANTHER" id="PTHR10909">
    <property type="entry name" value="ELECTRON TRANSPORT OXIDOREDUCTASE"/>
    <property type="match status" value="1"/>
</dbReference>
<dbReference type="InterPro" id="IPR055060">
    <property type="entry name" value="ACOX_C_alpha1"/>
</dbReference>
<dbReference type="Gene3D" id="2.40.110.10">
    <property type="entry name" value="Butyryl-CoA Dehydrogenase, subunit A, domain 2"/>
    <property type="match status" value="1"/>
</dbReference>
<keyword evidence="19" id="KW-1185">Reference proteome</keyword>
<comment type="cofactor">
    <cofactor evidence="2">
        <name>FAD</name>
        <dbReference type="ChEBI" id="CHEBI:57692"/>
    </cofactor>
</comment>
<dbReference type="Pfam" id="PF01756">
    <property type="entry name" value="ACOX"/>
    <property type="match status" value="1"/>
</dbReference>